<gene>
    <name evidence="2" type="ORF">ElyMa_001934300</name>
</gene>
<organism evidence="2 3">
    <name type="scientific">Elysia marginata</name>
    <dbReference type="NCBI Taxonomy" id="1093978"/>
    <lineage>
        <taxon>Eukaryota</taxon>
        <taxon>Metazoa</taxon>
        <taxon>Spiralia</taxon>
        <taxon>Lophotrochozoa</taxon>
        <taxon>Mollusca</taxon>
        <taxon>Gastropoda</taxon>
        <taxon>Heterobranchia</taxon>
        <taxon>Euthyneura</taxon>
        <taxon>Panpulmonata</taxon>
        <taxon>Sacoglossa</taxon>
        <taxon>Placobranchoidea</taxon>
        <taxon>Plakobranchidae</taxon>
        <taxon>Elysia</taxon>
    </lineage>
</organism>
<proteinExistence type="predicted"/>
<keyword evidence="1" id="KW-0732">Signal</keyword>
<protein>
    <submittedName>
        <fullName evidence="2">Uncharacterized protein</fullName>
    </submittedName>
</protein>
<comment type="caution">
    <text evidence="2">The sequence shown here is derived from an EMBL/GenBank/DDBJ whole genome shotgun (WGS) entry which is preliminary data.</text>
</comment>
<dbReference type="Proteomes" id="UP000762676">
    <property type="component" value="Unassembled WGS sequence"/>
</dbReference>
<accession>A0AAV4EVX9</accession>
<dbReference type="AlphaFoldDB" id="A0AAV4EVX9"/>
<dbReference type="SUPFAM" id="SSF50923">
    <property type="entry name" value="Hemopexin-like domain"/>
    <property type="match status" value="1"/>
</dbReference>
<dbReference type="InterPro" id="IPR036375">
    <property type="entry name" value="Hemopexin-like_dom_sf"/>
</dbReference>
<name>A0AAV4EVX9_9GAST</name>
<reference evidence="2 3" key="1">
    <citation type="journal article" date="2021" name="Elife">
        <title>Chloroplast acquisition without the gene transfer in kleptoplastic sea slugs, Plakobranchus ocellatus.</title>
        <authorList>
            <person name="Maeda T."/>
            <person name="Takahashi S."/>
            <person name="Yoshida T."/>
            <person name="Shimamura S."/>
            <person name="Takaki Y."/>
            <person name="Nagai Y."/>
            <person name="Toyoda A."/>
            <person name="Suzuki Y."/>
            <person name="Arimoto A."/>
            <person name="Ishii H."/>
            <person name="Satoh N."/>
            <person name="Nishiyama T."/>
            <person name="Hasebe M."/>
            <person name="Maruyama T."/>
            <person name="Minagawa J."/>
            <person name="Obokata J."/>
            <person name="Shigenobu S."/>
        </authorList>
    </citation>
    <scope>NUCLEOTIDE SEQUENCE [LARGE SCALE GENOMIC DNA]</scope>
</reference>
<dbReference type="Gene3D" id="2.110.10.10">
    <property type="entry name" value="Hemopexin-like domain"/>
    <property type="match status" value="1"/>
</dbReference>
<keyword evidence="3" id="KW-1185">Reference proteome</keyword>
<feature type="chain" id="PRO_5043371620" evidence="1">
    <location>
        <begin position="27"/>
        <end position="105"/>
    </location>
</feature>
<evidence type="ECO:0000313" key="2">
    <source>
        <dbReference type="EMBL" id="GFR64869.1"/>
    </source>
</evidence>
<evidence type="ECO:0000313" key="3">
    <source>
        <dbReference type="Proteomes" id="UP000762676"/>
    </source>
</evidence>
<dbReference type="EMBL" id="BMAT01003916">
    <property type="protein sequence ID" value="GFR64869.1"/>
    <property type="molecule type" value="Genomic_DNA"/>
</dbReference>
<feature type="signal peptide" evidence="1">
    <location>
        <begin position="1"/>
        <end position="26"/>
    </location>
</feature>
<evidence type="ECO:0000256" key="1">
    <source>
        <dbReference type="SAM" id="SignalP"/>
    </source>
</evidence>
<sequence length="105" mass="11798">MRLGVLWTSNIFIATINFLKCPILSSSTTEGNCVTIDAAFRVSQKDRTYFLSGGEYIEYSHHRESEAEVGPITNLGLDRRVNHSAAAFTLTNGALMFVKKCQYFR</sequence>